<comment type="catalytic activity">
    <reaction evidence="9">
        <text>ATP + H2O = ADP + phosphate + H(+)</text>
        <dbReference type="Rhea" id="RHEA:13065"/>
        <dbReference type="ChEBI" id="CHEBI:15377"/>
        <dbReference type="ChEBI" id="CHEBI:15378"/>
        <dbReference type="ChEBI" id="CHEBI:30616"/>
        <dbReference type="ChEBI" id="CHEBI:43474"/>
        <dbReference type="ChEBI" id="CHEBI:456216"/>
        <dbReference type="EC" id="3.6.4.13"/>
    </reaction>
</comment>
<evidence type="ECO:0000256" key="9">
    <source>
        <dbReference type="ARBA" id="ARBA00047984"/>
    </source>
</evidence>
<dbReference type="PROSITE" id="PS51194">
    <property type="entry name" value="HELICASE_CTER"/>
    <property type="match status" value="1"/>
</dbReference>
<evidence type="ECO:0000259" key="13">
    <source>
        <dbReference type="PROSITE" id="PS50199"/>
    </source>
</evidence>
<dbReference type="Pfam" id="PF00271">
    <property type="entry name" value="Helicase_C"/>
    <property type="match status" value="1"/>
</dbReference>
<feature type="compositionally biased region" description="Basic and acidic residues" evidence="12">
    <location>
        <begin position="611"/>
        <end position="636"/>
    </location>
</feature>
<feature type="domain" description="Helicase ATP-binding" evidence="14">
    <location>
        <begin position="166"/>
        <end position="341"/>
    </location>
</feature>
<dbReference type="InterPro" id="IPR001876">
    <property type="entry name" value="Znf_RanBP2"/>
</dbReference>
<dbReference type="PANTHER" id="PTHR47958">
    <property type="entry name" value="ATP-DEPENDENT RNA HELICASE DBP3"/>
    <property type="match status" value="1"/>
</dbReference>
<feature type="compositionally biased region" description="Polar residues" evidence="12">
    <location>
        <begin position="876"/>
        <end position="893"/>
    </location>
</feature>
<keyword evidence="4 10" id="KW-0863">Zinc-finger</keyword>
<feature type="compositionally biased region" description="Gly residues" evidence="12">
    <location>
        <begin position="556"/>
        <end position="569"/>
    </location>
</feature>
<evidence type="ECO:0000256" key="10">
    <source>
        <dbReference type="PROSITE-ProRule" id="PRU00322"/>
    </source>
</evidence>
<evidence type="ECO:0000256" key="4">
    <source>
        <dbReference type="ARBA" id="ARBA00022771"/>
    </source>
</evidence>
<feature type="compositionally biased region" description="Low complexity" evidence="12">
    <location>
        <begin position="545"/>
        <end position="555"/>
    </location>
</feature>
<feature type="compositionally biased region" description="Polar residues" evidence="12">
    <location>
        <begin position="21"/>
        <end position="34"/>
    </location>
</feature>
<organism evidence="17">
    <name type="scientific">Hirondellea gigas</name>
    <dbReference type="NCBI Taxonomy" id="1518452"/>
    <lineage>
        <taxon>Eukaryota</taxon>
        <taxon>Metazoa</taxon>
        <taxon>Ecdysozoa</taxon>
        <taxon>Arthropoda</taxon>
        <taxon>Crustacea</taxon>
        <taxon>Multicrustacea</taxon>
        <taxon>Malacostraca</taxon>
        <taxon>Eumalacostraca</taxon>
        <taxon>Peracarida</taxon>
        <taxon>Amphipoda</taxon>
        <taxon>Amphilochidea</taxon>
        <taxon>Lysianassida</taxon>
        <taxon>Lysianassidira</taxon>
        <taxon>Lysianassoidea</taxon>
        <taxon>Lysianassidae</taxon>
        <taxon>Hirondellea</taxon>
    </lineage>
</organism>
<proteinExistence type="evidence at transcript level"/>
<dbReference type="Gene3D" id="2.30.30.380">
    <property type="entry name" value="Zn-finger domain of Sec23/24"/>
    <property type="match status" value="1"/>
</dbReference>
<dbReference type="SUPFAM" id="SSF52540">
    <property type="entry name" value="P-loop containing nucleoside triphosphate hydrolases"/>
    <property type="match status" value="1"/>
</dbReference>
<reference evidence="17" key="1">
    <citation type="submission" date="2017-11" db="EMBL/GenBank/DDBJ databases">
        <title>The sensing device of the deep-sea amphipod.</title>
        <authorList>
            <person name="Kobayashi H."/>
            <person name="Nagahama T."/>
            <person name="Arai W."/>
            <person name="Sasagawa Y."/>
            <person name="Umeda M."/>
            <person name="Hayashi T."/>
            <person name="Nikaido I."/>
            <person name="Watanabe H."/>
            <person name="Oguri K."/>
            <person name="Kitazato H."/>
            <person name="Fujioka K."/>
            <person name="Kido Y."/>
            <person name="Takami H."/>
        </authorList>
    </citation>
    <scope>NUCLEOTIDE SEQUENCE</scope>
    <source>
        <tissue evidence="17">Whole body</tissue>
    </source>
</reference>
<dbReference type="EMBL" id="IACT01002262">
    <property type="protein sequence ID" value="LAC21549.1"/>
    <property type="molecule type" value="mRNA"/>
</dbReference>
<dbReference type="InterPro" id="IPR014001">
    <property type="entry name" value="Helicase_ATP-bd"/>
</dbReference>
<keyword evidence="6 17" id="KW-0347">Helicase</keyword>
<evidence type="ECO:0000256" key="6">
    <source>
        <dbReference type="ARBA" id="ARBA00022806"/>
    </source>
</evidence>
<evidence type="ECO:0000259" key="16">
    <source>
        <dbReference type="PROSITE" id="PS51195"/>
    </source>
</evidence>
<dbReference type="PROSITE" id="PS51195">
    <property type="entry name" value="Q_MOTIF"/>
    <property type="match status" value="1"/>
</dbReference>
<feature type="compositionally biased region" description="Acidic residues" evidence="12">
    <location>
        <begin position="7"/>
        <end position="18"/>
    </location>
</feature>
<dbReference type="PROSITE" id="PS00039">
    <property type="entry name" value="DEAD_ATP_HELICASE"/>
    <property type="match status" value="1"/>
</dbReference>
<dbReference type="Gene3D" id="3.40.50.300">
    <property type="entry name" value="P-loop containing nucleotide triphosphate hydrolases"/>
    <property type="match status" value="2"/>
</dbReference>
<dbReference type="GO" id="GO:0003724">
    <property type="term" value="F:RNA helicase activity"/>
    <property type="evidence" value="ECO:0007669"/>
    <property type="project" value="UniProtKB-EC"/>
</dbReference>
<evidence type="ECO:0000256" key="2">
    <source>
        <dbReference type="ARBA" id="ARBA00022723"/>
    </source>
</evidence>
<feature type="compositionally biased region" description="Basic and acidic residues" evidence="12">
    <location>
        <begin position="773"/>
        <end position="783"/>
    </location>
</feature>
<feature type="compositionally biased region" description="Basic and acidic residues" evidence="12">
    <location>
        <begin position="748"/>
        <end position="764"/>
    </location>
</feature>
<dbReference type="InterPro" id="IPR036443">
    <property type="entry name" value="Znf_RanBP2_sf"/>
</dbReference>
<evidence type="ECO:0000256" key="1">
    <source>
        <dbReference type="ARBA" id="ARBA00012552"/>
    </source>
</evidence>
<feature type="compositionally biased region" description="Low complexity" evidence="12">
    <location>
        <begin position="846"/>
        <end position="869"/>
    </location>
</feature>
<evidence type="ECO:0000256" key="11">
    <source>
        <dbReference type="PROSITE-ProRule" id="PRU00552"/>
    </source>
</evidence>
<evidence type="ECO:0000313" key="17">
    <source>
        <dbReference type="EMBL" id="LAC21549.1"/>
    </source>
</evidence>
<dbReference type="Pfam" id="PF00270">
    <property type="entry name" value="DEAD"/>
    <property type="match status" value="1"/>
</dbReference>
<feature type="compositionally biased region" description="Low complexity" evidence="12">
    <location>
        <begin position="785"/>
        <end position="807"/>
    </location>
</feature>
<dbReference type="PROSITE" id="PS51192">
    <property type="entry name" value="HELICASE_ATP_BIND_1"/>
    <property type="match status" value="1"/>
</dbReference>
<evidence type="ECO:0000256" key="5">
    <source>
        <dbReference type="ARBA" id="ARBA00022801"/>
    </source>
</evidence>
<feature type="domain" description="DEAD-box RNA helicase Q" evidence="16">
    <location>
        <begin position="135"/>
        <end position="163"/>
    </location>
</feature>
<dbReference type="InterPro" id="IPR000629">
    <property type="entry name" value="RNA-helicase_DEAD-box_CS"/>
</dbReference>
<name>A0A6A7FU93_9CRUS</name>
<dbReference type="PROSITE" id="PS50199">
    <property type="entry name" value="ZF_RANBP2_2"/>
    <property type="match status" value="1"/>
</dbReference>
<feature type="region of interest" description="Disordered" evidence="12">
    <location>
        <begin position="842"/>
        <end position="893"/>
    </location>
</feature>
<feature type="domain" description="RanBP2-type" evidence="13">
    <location>
        <begin position="814"/>
        <end position="843"/>
    </location>
</feature>
<feature type="compositionally biased region" description="Low complexity" evidence="12">
    <location>
        <begin position="583"/>
        <end position="594"/>
    </location>
</feature>
<feature type="short sequence motif" description="Q motif" evidence="11">
    <location>
        <begin position="135"/>
        <end position="163"/>
    </location>
</feature>
<dbReference type="CDD" id="cd18787">
    <property type="entry name" value="SF2_C_DEAD"/>
    <property type="match status" value="1"/>
</dbReference>
<keyword evidence="7" id="KW-0862">Zinc</keyword>
<dbReference type="GO" id="GO:0016787">
    <property type="term" value="F:hydrolase activity"/>
    <property type="evidence" value="ECO:0007669"/>
    <property type="project" value="UniProtKB-KW"/>
</dbReference>
<dbReference type="FunFam" id="3.40.50.300:FF:000008">
    <property type="entry name" value="ATP-dependent RNA helicase RhlB"/>
    <property type="match status" value="1"/>
</dbReference>
<dbReference type="InterPro" id="IPR001650">
    <property type="entry name" value="Helicase_C-like"/>
</dbReference>
<dbReference type="FunFam" id="3.40.50.300:FF:000079">
    <property type="entry name" value="probable ATP-dependent RNA helicase DDX17"/>
    <property type="match status" value="1"/>
</dbReference>
<dbReference type="EC" id="3.6.4.13" evidence="1"/>
<evidence type="ECO:0000256" key="8">
    <source>
        <dbReference type="ARBA" id="ARBA00022840"/>
    </source>
</evidence>
<sequence>MGSDWGDWGEDDGNDNDDAPNKSNAPADSWGANNDDQDRGGFSSTKPVQNGFGGGGWDGAQQQNDDGMGGPMMDFDNLGRDMGEVDWKTEKLNERKRDYYKTSESVSRLSASEVAEIRKSMDITVVGKNIPNIILSFKEANFPSFINDQIKRDGFEKPTPIQAQGWPMVLTGRDVVGIADTGSGKTLAFLAPGMVHIKAQPPLRRGDGPIVVVLSPTRELAKQTQTQAYKYGSGGGIRSVCCYGGAPRRPQAMALQSGAEIVVGTPGRVLDFLSDRTTNFKNTTYLVLDEADRMLEMGFERQIRRIMSQVRPDRQILLFSATWPREVVGLARDYLKDPLQVNIGSLETSAVHSVEQIVEVVDDRDKKTVLIDTILPKVLDGKRGKVLIFCARKVTTDFVATQLRSRGLKAMPIHGDKQQFQRDHVLNSFRSGVCQIMVATDVASRGLDVPDITCVVNFDFPNQIEDYVHRIGRTGRAGRKGVAYSLLTPEDASRAQNLIRILQEANQKVPDALRQLSNGGYFEPERRYGKPWKERDQFERDEFNARSNGASNSYSGRGGGGGGGFGGGRNSNRPASNNDWRNENSNQNRSSNNDSGGGGSWGASKWGNNDSKPRAKSPDRWKSDKFGESSDRGKSPERRRRKSPDRRDRSRDRHRDRSRDRRRDRSSDRNRDGDRRRRDRSPDDRRRGRSPDRRRSYSPDRRRGRSRDHSRDRGRGRDRNRDDDRDRDRRRDDRSSDRRRDRRSYSPRNDRRNRGQNEVDKLRDQIAQLTLLSEKRDIEDSARHNPNSYSNNRYSSYPSSAYPTSSSLMNGQPTSKDWTCNLCTLVNSSSFENCDACRAPRPTGLGQSSSSAYGSQSSYPPRPQYSAYQVNPPQNPSRYYDSQPQYSNNQQWR</sequence>
<keyword evidence="5" id="KW-0378">Hydrolase</keyword>
<keyword evidence="8" id="KW-0067">ATP-binding</keyword>
<dbReference type="SMART" id="SM00547">
    <property type="entry name" value="ZnF_RBZ"/>
    <property type="match status" value="1"/>
</dbReference>
<feature type="region of interest" description="Disordered" evidence="12">
    <location>
        <begin position="1"/>
        <end position="77"/>
    </location>
</feature>
<protein>
    <recommendedName>
        <fullName evidence="1">RNA helicase</fullName>
        <ecNumber evidence="1">3.6.4.13</ecNumber>
    </recommendedName>
</protein>
<feature type="region of interest" description="Disordered" evidence="12">
    <location>
        <begin position="516"/>
        <end position="535"/>
    </location>
</feature>
<dbReference type="GO" id="GO:0008270">
    <property type="term" value="F:zinc ion binding"/>
    <property type="evidence" value="ECO:0007669"/>
    <property type="project" value="UniProtKB-KW"/>
</dbReference>
<dbReference type="SUPFAM" id="SSF90209">
    <property type="entry name" value="Ran binding protein zinc finger-like"/>
    <property type="match status" value="1"/>
</dbReference>
<keyword evidence="2" id="KW-0479">Metal-binding</keyword>
<dbReference type="SMART" id="SM00487">
    <property type="entry name" value="DEXDc"/>
    <property type="match status" value="1"/>
</dbReference>
<evidence type="ECO:0000259" key="14">
    <source>
        <dbReference type="PROSITE" id="PS51192"/>
    </source>
</evidence>
<dbReference type="PROSITE" id="PS01358">
    <property type="entry name" value="ZF_RANBP2_1"/>
    <property type="match status" value="1"/>
</dbReference>
<dbReference type="GO" id="GO:0003676">
    <property type="term" value="F:nucleic acid binding"/>
    <property type="evidence" value="ECO:0007669"/>
    <property type="project" value="InterPro"/>
</dbReference>
<evidence type="ECO:0000256" key="7">
    <source>
        <dbReference type="ARBA" id="ARBA00022833"/>
    </source>
</evidence>
<feature type="compositionally biased region" description="Basic and acidic residues" evidence="12">
    <location>
        <begin position="523"/>
        <end position="535"/>
    </location>
</feature>
<dbReference type="InterPro" id="IPR014014">
    <property type="entry name" value="RNA_helicase_DEAD_Q_motif"/>
</dbReference>
<evidence type="ECO:0000256" key="12">
    <source>
        <dbReference type="SAM" id="MobiDB-lite"/>
    </source>
</evidence>
<dbReference type="GO" id="GO:0005524">
    <property type="term" value="F:ATP binding"/>
    <property type="evidence" value="ECO:0007669"/>
    <property type="project" value="UniProtKB-KW"/>
</dbReference>
<feature type="domain" description="Helicase C-terminal" evidence="15">
    <location>
        <begin position="353"/>
        <end position="517"/>
    </location>
</feature>
<keyword evidence="3" id="KW-0547">Nucleotide-binding</keyword>
<dbReference type="InterPro" id="IPR027417">
    <property type="entry name" value="P-loop_NTPase"/>
</dbReference>
<accession>A0A6A7FU93</accession>
<dbReference type="SMART" id="SM00490">
    <property type="entry name" value="HELICc"/>
    <property type="match status" value="1"/>
</dbReference>
<evidence type="ECO:0000256" key="3">
    <source>
        <dbReference type="ARBA" id="ARBA00022741"/>
    </source>
</evidence>
<dbReference type="InterPro" id="IPR011545">
    <property type="entry name" value="DEAD/DEAH_box_helicase_dom"/>
</dbReference>
<dbReference type="AlphaFoldDB" id="A0A6A7FU93"/>
<feature type="region of interest" description="Disordered" evidence="12">
    <location>
        <begin position="543"/>
        <end position="811"/>
    </location>
</feature>
<feature type="compositionally biased region" description="Low complexity" evidence="12">
    <location>
        <begin position="59"/>
        <end position="74"/>
    </location>
</feature>
<evidence type="ECO:0000259" key="15">
    <source>
        <dbReference type="PROSITE" id="PS51194"/>
    </source>
</evidence>
<feature type="compositionally biased region" description="Basic and acidic residues" evidence="12">
    <location>
        <begin position="645"/>
        <end position="739"/>
    </location>
</feature>